<feature type="repeat" description="ANK" evidence="3">
    <location>
        <begin position="248"/>
        <end position="280"/>
    </location>
</feature>
<proteinExistence type="predicted"/>
<dbReference type="PANTHER" id="PTHR24180:SF45">
    <property type="entry name" value="POLY [ADP-RIBOSE] POLYMERASE TANKYRASE"/>
    <property type="match status" value="1"/>
</dbReference>
<evidence type="ECO:0000259" key="4">
    <source>
        <dbReference type="PROSITE" id="PS50209"/>
    </source>
</evidence>
<dbReference type="InterPro" id="IPR051637">
    <property type="entry name" value="Ank_repeat_dom-contain_49"/>
</dbReference>
<evidence type="ECO:0000256" key="2">
    <source>
        <dbReference type="ARBA" id="ARBA00023043"/>
    </source>
</evidence>
<evidence type="ECO:0000256" key="3">
    <source>
        <dbReference type="PROSITE-ProRule" id="PRU00023"/>
    </source>
</evidence>
<dbReference type="Pfam" id="PF00619">
    <property type="entry name" value="CARD"/>
    <property type="match status" value="1"/>
</dbReference>
<dbReference type="PROSITE" id="PS50088">
    <property type="entry name" value="ANK_REPEAT"/>
    <property type="match status" value="3"/>
</dbReference>
<dbReference type="InterPro" id="IPR011029">
    <property type="entry name" value="DEATH-like_dom_sf"/>
</dbReference>
<dbReference type="PANTHER" id="PTHR24180">
    <property type="entry name" value="CYCLIN-DEPENDENT KINASE INHIBITOR 2C-RELATED"/>
    <property type="match status" value="1"/>
</dbReference>
<keyword evidence="2 3" id="KW-0040">ANK repeat</keyword>
<organism evidence="5 6">
    <name type="scientific">Orchesella dallaii</name>
    <dbReference type="NCBI Taxonomy" id="48710"/>
    <lineage>
        <taxon>Eukaryota</taxon>
        <taxon>Metazoa</taxon>
        <taxon>Ecdysozoa</taxon>
        <taxon>Arthropoda</taxon>
        <taxon>Hexapoda</taxon>
        <taxon>Collembola</taxon>
        <taxon>Entomobryomorpha</taxon>
        <taxon>Entomobryoidea</taxon>
        <taxon>Orchesellidae</taxon>
        <taxon>Orchesellinae</taxon>
        <taxon>Orchesella</taxon>
    </lineage>
</organism>
<feature type="repeat" description="ANK" evidence="3">
    <location>
        <begin position="214"/>
        <end position="247"/>
    </location>
</feature>
<feature type="domain" description="CARD" evidence="4">
    <location>
        <begin position="1"/>
        <end position="91"/>
    </location>
</feature>
<dbReference type="InterPro" id="IPR036770">
    <property type="entry name" value="Ankyrin_rpt-contain_sf"/>
</dbReference>
<dbReference type="Pfam" id="PF12796">
    <property type="entry name" value="Ank_2"/>
    <property type="match status" value="1"/>
</dbReference>
<evidence type="ECO:0000313" key="6">
    <source>
        <dbReference type="Proteomes" id="UP001642540"/>
    </source>
</evidence>
<reference evidence="5 6" key="1">
    <citation type="submission" date="2024-08" db="EMBL/GenBank/DDBJ databases">
        <authorList>
            <person name="Cucini C."/>
            <person name="Frati F."/>
        </authorList>
    </citation>
    <scope>NUCLEOTIDE SEQUENCE [LARGE SCALE GENOMIC DNA]</scope>
</reference>
<keyword evidence="6" id="KW-1185">Reference proteome</keyword>
<dbReference type="SUPFAM" id="SSF48403">
    <property type="entry name" value="Ankyrin repeat"/>
    <property type="match status" value="1"/>
</dbReference>
<dbReference type="SMART" id="SM00248">
    <property type="entry name" value="ANK"/>
    <property type="match status" value="5"/>
</dbReference>
<dbReference type="Gene3D" id="1.25.40.20">
    <property type="entry name" value="Ankyrin repeat-containing domain"/>
    <property type="match status" value="1"/>
</dbReference>
<dbReference type="Gene3D" id="1.10.533.10">
    <property type="entry name" value="Death Domain, Fas"/>
    <property type="match status" value="1"/>
</dbReference>
<accession>A0ABP1PKJ2</accession>
<sequence>MDDWKKEIIMNNRQKLIEATTCSYTLLAKLLLAGILTEDDFEQLINLRASRASQNELLYTMVLSRERGFEVLLKSLSETSQESAESILQTEYSRTNPYVRFGKLFEKVKESGNKDDLKIVKEELEILGKGNEITRLWEVEEKPLLHCATFYATPELFHELVLHEVSIGKEESLQSRDKWGSSVLHNAVLWFEPLPATLHVFKENGVNMNAKDVLGNTVLFNAIKAGANQQFLTMLIDYGANPRVTNNTQNTVLHHAARHGNLAALYLFISLGCDVKARNVDGDTPLHAAINAKNKHEIVLSLLKHGADVNAMNTSCKKPTDDTHIQYIYDSFHSGGW</sequence>
<feature type="repeat" description="ANK" evidence="3">
    <location>
        <begin position="281"/>
        <end position="314"/>
    </location>
</feature>
<dbReference type="PROSITE" id="PS50209">
    <property type="entry name" value="CARD"/>
    <property type="match status" value="1"/>
</dbReference>
<evidence type="ECO:0000256" key="1">
    <source>
        <dbReference type="ARBA" id="ARBA00022737"/>
    </source>
</evidence>
<keyword evidence="1" id="KW-0677">Repeat</keyword>
<evidence type="ECO:0000313" key="5">
    <source>
        <dbReference type="EMBL" id="CAL8070086.1"/>
    </source>
</evidence>
<protein>
    <recommendedName>
        <fullName evidence="4">CARD domain-containing protein</fullName>
    </recommendedName>
</protein>
<dbReference type="Proteomes" id="UP001642540">
    <property type="component" value="Unassembled WGS sequence"/>
</dbReference>
<dbReference type="PROSITE" id="PS50297">
    <property type="entry name" value="ANK_REP_REGION"/>
    <property type="match status" value="2"/>
</dbReference>
<dbReference type="InterPro" id="IPR002110">
    <property type="entry name" value="Ankyrin_rpt"/>
</dbReference>
<comment type="caution">
    <text evidence="5">The sequence shown here is derived from an EMBL/GenBank/DDBJ whole genome shotgun (WGS) entry which is preliminary data.</text>
</comment>
<dbReference type="EMBL" id="CAXLJM020000004">
    <property type="protein sequence ID" value="CAL8070086.1"/>
    <property type="molecule type" value="Genomic_DNA"/>
</dbReference>
<dbReference type="InterPro" id="IPR001315">
    <property type="entry name" value="CARD"/>
</dbReference>
<dbReference type="CDD" id="cd01671">
    <property type="entry name" value="CARD"/>
    <property type="match status" value="1"/>
</dbReference>
<name>A0ABP1PKJ2_9HEXA</name>
<dbReference type="SUPFAM" id="SSF47986">
    <property type="entry name" value="DEATH domain"/>
    <property type="match status" value="1"/>
</dbReference>
<gene>
    <name evidence="5" type="ORF">ODALV1_LOCUS1066</name>
</gene>